<evidence type="ECO:0000313" key="2">
    <source>
        <dbReference type="EMBL" id="SVD63886.1"/>
    </source>
</evidence>
<dbReference type="PANTHER" id="PTHR41282:SF1">
    <property type="entry name" value="CONSERVED TRANSMEMBRANE PROTEIN-RELATED"/>
    <property type="match status" value="1"/>
</dbReference>
<feature type="transmembrane region" description="Helical" evidence="1">
    <location>
        <begin position="85"/>
        <end position="105"/>
    </location>
</feature>
<dbReference type="InterPro" id="IPR010539">
    <property type="entry name" value="BaxI_1-like"/>
</dbReference>
<keyword evidence="1" id="KW-0472">Membrane</keyword>
<organism evidence="2">
    <name type="scientific">marine metagenome</name>
    <dbReference type="NCBI Taxonomy" id="408172"/>
    <lineage>
        <taxon>unclassified sequences</taxon>
        <taxon>metagenomes</taxon>
        <taxon>ecological metagenomes</taxon>
    </lineage>
</organism>
<proteinExistence type="predicted"/>
<keyword evidence="1" id="KW-1133">Transmembrane helix</keyword>
<reference evidence="2" key="1">
    <citation type="submission" date="2018-05" db="EMBL/GenBank/DDBJ databases">
        <authorList>
            <person name="Lanie J.A."/>
            <person name="Ng W.-L."/>
            <person name="Kazmierczak K.M."/>
            <person name="Andrzejewski T.M."/>
            <person name="Davidsen T.M."/>
            <person name="Wayne K.J."/>
            <person name="Tettelin H."/>
            <person name="Glass J.I."/>
            <person name="Rusch D."/>
            <person name="Podicherti R."/>
            <person name="Tsui H.-C.T."/>
            <person name="Winkler M.E."/>
        </authorList>
    </citation>
    <scope>NUCLEOTIDE SEQUENCE</scope>
</reference>
<keyword evidence="1" id="KW-0812">Transmembrane</keyword>
<feature type="transmembrane region" description="Helical" evidence="1">
    <location>
        <begin position="60"/>
        <end position="78"/>
    </location>
</feature>
<evidence type="ECO:0008006" key="3">
    <source>
        <dbReference type="Google" id="ProtNLM"/>
    </source>
</evidence>
<dbReference type="Pfam" id="PF12811">
    <property type="entry name" value="BaxI_1"/>
    <property type="match status" value="1"/>
</dbReference>
<sequence length="238" mass="25493">MRSHLNMRSGNPALNSNTFISAAQDGSGTMTIGGTVNKTAMSLLLLMASASYTWTNPSTGLMFLGIIGGLIMAIITIIKKTWAPYTVSGYALFEGLALGGISVFFEKQYPGIVSQAVFLTFGILAALLLAYKSGLIKPTENFKLGVCAATGGIAIMYLISFIMSMFGSGMSILSPNNSSMLSIGISLFVVIIASLNLVLDFDFIEEGAEKGAPKYMEWYGAFGLLVTLIWLYLEILRL</sequence>
<accession>A0A382WY73</accession>
<feature type="transmembrane region" description="Helical" evidence="1">
    <location>
        <begin position="183"/>
        <end position="204"/>
    </location>
</feature>
<dbReference type="AlphaFoldDB" id="A0A382WY73"/>
<protein>
    <recommendedName>
        <fullName evidence="3">Bax inhibitor-1/YccA family protein</fullName>
    </recommendedName>
</protein>
<feature type="transmembrane region" description="Helical" evidence="1">
    <location>
        <begin position="216"/>
        <end position="233"/>
    </location>
</feature>
<dbReference type="PANTHER" id="PTHR41282">
    <property type="entry name" value="CONSERVED TRANSMEMBRANE PROTEIN-RELATED"/>
    <property type="match status" value="1"/>
</dbReference>
<feature type="transmembrane region" description="Helical" evidence="1">
    <location>
        <begin position="142"/>
        <end position="163"/>
    </location>
</feature>
<feature type="transmembrane region" description="Helical" evidence="1">
    <location>
        <begin position="111"/>
        <end position="130"/>
    </location>
</feature>
<evidence type="ECO:0000256" key="1">
    <source>
        <dbReference type="SAM" id="Phobius"/>
    </source>
</evidence>
<feature type="non-terminal residue" evidence="2">
    <location>
        <position position="238"/>
    </location>
</feature>
<name>A0A382WY73_9ZZZZ</name>
<gene>
    <name evidence="2" type="ORF">METZ01_LOCUS416740</name>
</gene>
<dbReference type="EMBL" id="UINC01163528">
    <property type="protein sequence ID" value="SVD63886.1"/>
    <property type="molecule type" value="Genomic_DNA"/>
</dbReference>
<dbReference type="PIRSF" id="PIRSF009160">
    <property type="entry name" value="UCP009160"/>
    <property type="match status" value="1"/>
</dbReference>